<feature type="compositionally biased region" description="Gly residues" evidence="1">
    <location>
        <begin position="29"/>
        <end position="41"/>
    </location>
</feature>
<dbReference type="RefSeq" id="WP_139171150.1">
    <property type="nucleotide sequence ID" value="NZ_FNBK01000013.1"/>
</dbReference>
<accession>A0A1G7QVQ2</accession>
<dbReference type="EMBL" id="FNBK01000013">
    <property type="protein sequence ID" value="SDG02606.1"/>
    <property type="molecule type" value="Genomic_DNA"/>
</dbReference>
<evidence type="ECO:0000313" key="3">
    <source>
        <dbReference type="Proteomes" id="UP000199076"/>
    </source>
</evidence>
<feature type="region of interest" description="Disordered" evidence="1">
    <location>
        <begin position="21"/>
        <end position="74"/>
    </location>
</feature>
<evidence type="ECO:0000313" key="2">
    <source>
        <dbReference type="EMBL" id="SDG02606.1"/>
    </source>
</evidence>
<dbReference type="OrthoDB" id="351336at2157"/>
<evidence type="ECO:0000256" key="1">
    <source>
        <dbReference type="SAM" id="MobiDB-lite"/>
    </source>
</evidence>
<dbReference type="AlphaFoldDB" id="A0A1G7QVQ2"/>
<sequence length="272" mass="28690">MQRRKYLATISATVSGLALAGCSSDSDDGGSGSDGGNGGGDSTPTPTPTSTPDPVSQLDVSGFATGNESTEDLVSQVEVTNPTAQSVTADFSARWGLEENKGEISSDSEEKTIEADSSQEFQLTMINADDFSPGEFIGLYYLGFQMEILVNGESRSNTCPDTEFSNPNEQGCEYPFGIYQTHVEVEYSGDWSGAAGGGGNTRTVSRQSSVVSETTDVSYVNVSDDASIISANAQKQDDSSEELTIRIVHRDEVVAEQSTSSAYGVAQVSENL</sequence>
<dbReference type="Proteomes" id="UP000199076">
    <property type="component" value="Unassembled WGS sequence"/>
</dbReference>
<organism evidence="2 3">
    <name type="scientific">Halorientalis regularis</name>
    <dbReference type="NCBI Taxonomy" id="660518"/>
    <lineage>
        <taxon>Archaea</taxon>
        <taxon>Methanobacteriati</taxon>
        <taxon>Methanobacteriota</taxon>
        <taxon>Stenosarchaea group</taxon>
        <taxon>Halobacteria</taxon>
        <taxon>Halobacteriales</taxon>
        <taxon>Haloarculaceae</taxon>
        <taxon>Halorientalis</taxon>
    </lineage>
</organism>
<keyword evidence="3" id="KW-1185">Reference proteome</keyword>
<dbReference type="PROSITE" id="PS51257">
    <property type="entry name" value="PROKAR_LIPOPROTEIN"/>
    <property type="match status" value="1"/>
</dbReference>
<protein>
    <submittedName>
        <fullName evidence="2">Uncharacterized protein</fullName>
    </submittedName>
</protein>
<name>A0A1G7QVQ2_9EURY</name>
<gene>
    <name evidence="2" type="ORF">SAMN05216218_113117</name>
</gene>
<proteinExistence type="predicted"/>
<reference evidence="3" key="1">
    <citation type="submission" date="2016-10" db="EMBL/GenBank/DDBJ databases">
        <authorList>
            <person name="Varghese N."/>
            <person name="Submissions S."/>
        </authorList>
    </citation>
    <scope>NUCLEOTIDE SEQUENCE [LARGE SCALE GENOMIC DNA]</scope>
    <source>
        <strain evidence="3">IBRC-M 10760</strain>
    </source>
</reference>